<dbReference type="PANTHER" id="PTHR36933">
    <property type="entry name" value="SLL0788 PROTEIN"/>
    <property type="match status" value="1"/>
</dbReference>
<dbReference type="RefSeq" id="WP_218633267.1">
    <property type="nucleotide sequence ID" value="NZ_JAHVAH010000001.1"/>
</dbReference>
<evidence type="ECO:0000256" key="2">
    <source>
        <dbReference type="SAM" id="SignalP"/>
    </source>
</evidence>
<feature type="domain" description="DUF305" evidence="3">
    <location>
        <begin position="56"/>
        <end position="202"/>
    </location>
</feature>
<proteinExistence type="predicted"/>
<dbReference type="EMBL" id="JAHVAH010000001">
    <property type="protein sequence ID" value="MBW0145354.1"/>
    <property type="molecule type" value="Genomic_DNA"/>
</dbReference>
<evidence type="ECO:0000259" key="3">
    <source>
        <dbReference type="Pfam" id="PF03713"/>
    </source>
</evidence>
<feature type="region of interest" description="Disordered" evidence="1">
    <location>
        <begin position="244"/>
        <end position="269"/>
    </location>
</feature>
<organism evidence="4 5">
    <name type="scientific">Sphingomicrobium clamense</name>
    <dbReference type="NCBI Taxonomy" id="2851013"/>
    <lineage>
        <taxon>Bacteria</taxon>
        <taxon>Pseudomonadati</taxon>
        <taxon>Pseudomonadota</taxon>
        <taxon>Alphaproteobacteria</taxon>
        <taxon>Sphingomonadales</taxon>
        <taxon>Sphingomonadaceae</taxon>
        <taxon>Sphingomicrobium</taxon>
    </lineage>
</organism>
<dbReference type="Proteomes" id="UP000698028">
    <property type="component" value="Unassembled WGS sequence"/>
</dbReference>
<protein>
    <submittedName>
        <fullName evidence="4">DUF305 domain-containing protein</fullName>
    </submittedName>
</protein>
<feature type="signal peptide" evidence="2">
    <location>
        <begin position="1"/>
        <end position="21"/>
    </location>
</feature>
<gene>
    <name evidence="4" type="ORF">KTQ36_08610</name>
</gene>
<name>A0ABS6V713_9SPHN</name>
<dbReference type="PANTHER" id="PTHR36933:SF1">
    <property type="entry name" value="SLL0788 PROTEIN"/>
    <property type="match status" value="1"/>
</dbReference>
<comment type="caution">
    <text evidence="4">The sequence shown here is derived from an EMBL/GenBank/DDBJ whole genome shotgun (WGS) entry which is preliminary data.</text>
</comment>
<evidence type="ECO:0000313" key="4">
    <source>
        <dbReference type="EMBL" id="MBW0145354.1"/>
    </source>
</evidence>
<sequence length="792" mass="84895">MNIRLATIFLAGSALAAPAFAQDVPIVLPGAPGEPSRTIDASQASDVVRANYSVGDVKFMHAMIPHHQQAVVMAQLVDERTSDPTIRATAERILLAQKDEMDFMRGWLAARGEPTAAEGMHAIHLGMKGMASEEELAKLAASRASDFDRLFLRLMIDHHAGAIDMVRGLMEQSGTAYDPALYAFTQEVVIDQSAEIKRMVEALGKLTTDPRSSLKPGFRDAGEAIMGLTKIASLPRAPGFFDPENPGDLQPVQAGEDATDRRGETQYVPRSSPMNFWNSDMAFADGKLFVGSFHGYNIYDLDDAGVPTLMTSVVCPGGQGDVSIVGDLLIMSVESNAGRIDCGLQGNAERISDERFRGVRIFDISDLTAPKQVGQVQTCRGSHTHSVVSDGSEDGMILVYNSGAAGVRPEEELPGCVIGLPGDPDTSYFSIDIIEIPIADPSKSRVLSSPRIFADLETGAPAGLWRGGDHGDDTQDTSVTNHCHDITAFPDKDIAGGACSGNGILLDISDRRAPKRLDAVVDPGFAYWHSATFNNDGTKVIFTDEWGGGTRPRCRPQDPKNWGANAIYRIEGSELKHQGGYKLRAAQDELQNCVAHNGSIVPVPGRDIFAQAWYQGGMSISDFTDEGDAVEIAYFDRGPLDGKQMVGGGYWSTYWYDGAIYASAMVRGLDVFKLAPSEMMSANEIAAAEMAIMGDIVNPQNQFAVSWPDHPVIGKAYVDQLLRSNAIDAATHIAMIEALNSAIAPIETGSSDAAAAARLVAAARDLPEGSGADAKRVAALSALMSRMARTLR</sequence>
<evidence type="ECO:0000256" key="1">
    <source>
        <dbReference type="SAM" id="MobiDB-lite"/>
    </source>
</evidence>
<keyword evidence="2" id="KW-0732">Signal</keyword>
<dbReference type="Pfam" id="PF03713">
    <property type="entry name" value="DUF305"/>
    <property type="match status" value="1"/>
</dbReference>
<dbReference type="InterPro" id="IPR005183">
    <property type="entry name" value="DUF305_CopM-like"/>
</dbReference>
<evidence type="ECO:0000313" key="5">
    <source>
        <dbReference type="Proteomes" id="UP000698028"/>
    </source>
</evidence>
<keyword evidence="5" id="KW-1185">Reference proteome</keyword>
<feature type="chain" id="PRO_5046818919" evidence="2">
    <location>
        <begin position="22"/>
        <end position="792"/>
    </location>
</feature>
<reference evidence="4 5" key="1">
    <citation type="submission" date="2021-07" db="EMBL/GenBank/DDBJ databases">
        <title>The draft genome sequence of Sphingomicrobium sp. B8.</title>
        <authorList>
            <person name="Mu L."/>
        </authorList>
    </citation>
    <scope>NUCLEOTIDE SEQUENCE [LARGE SCALE GENOMIC DNA]</scope>
    <source>
        <strain evidence="4 5">B8</strain>
    </source>
</reference>
<accession>A0ABS6V713</accession>